<dbReference type="HAMAP" id="MF_00625">
    <property type="entry name" value="SelD"/>
    <property type="match status" value="1"/>
</dbReference>
<feature type="binding site" description="in other chain" evidence="9">
    <location>
        <position position="69"/>
    </location>
    <ligand>
        <name>ATP</name>
        <dbReference type="ChEBI" id="CHEBI:30616"/>
        <note>ligand shared between dimeric partners</note>
    </ligand>
</feature>
<feature type="domain" description="PurM-like C-terminal" evidence="11">
    <location>
        <begin position="170"/>
        <end position="342"/>
    </location>
</feature>
<feature type="binding site" evidence="9">
    <location>
        <begin position="140"/>
        <end position="142"/>
    </location>
    <ligand>
        <name>ATP</name>
        <dbReference type="ChEBI" id="CHEBI:30616"/>
        <note>ligand shared between dimeric partners</note>
    </ligand>
</feature>
<comment type="cofactor">
    <cofactor evidence="9">
        <name>Mg(2+)</name>
        <dbReference type="ChEBI" id="CHEBI:18420"/>
    </cofactor>
    <text evidence="9">Binds 1 Mg(2+) ion per monomer.</text>
</comment>
<dbReference type="NCBIfam" id="TIGR00476">
    <property type="entry name" value="selD"/>
    <property type="match status" value="1"/>
</dbReference>
<dbReference type="Gene3D" id="3.90.650.10">
    <property type="entry name" value="PurM-like C-terminal domain"/>
    <property type="match status" value="1"/>
</dbReference>
<dbReference type="InterPro" id="IPR010918">
    <property type="entry name" value="PurM-like_C_dom"/>
</dbReference>
<evidence type="ECO:0000259" key="11">
    <source>
        <dbReference type="Pfam" id="PF02769"/>
    </source>
</evidence>
<evidence type="ECO:0000256" key="3">
    <source>
        <dbReference type="ARBA" id="ARBA00022723"/>
    </source>
</evidence>
<feature type="binding site" evidence="9">
    <location>
        <position position="92"/>
    </location>
    <ligand>
        <name>Mg(2+)</name>
        <dbReference type="ChEBI" id="CHEBI:18420"/>
    </ligand>
</feature>
<dbReference type="InterPro" id="IPR036921">
    <property type="entry name" value="PurM-like_N_sf"/>
</dbReference>
<dbReference type="InterPro" id="IPR016188">
    <property type="entry name" value="PurM-like_N"/>
</dbReference>
<dbReference type="GO" id="GO:0000287">
    <property type="term" value="F:magnesium ion binding"/>
    <property type="evidence" value="ECO:0007669"/>
    <property type="project" value="UniProtKB-UniRule"/>
</dbReference>
<proteinExistence type="inferred from homology"/>
<evidence type="ECO:0000256" key="5">
    <source>
        <dbReference type="ARBA" id="ARBA00022777"/>
    </source>
</evidence>
<evidence type="ECO:0000256" key="1">
    <source>
        <dbReference type="ARBA" id="ARBA00008026"/>
    </source>
</evidence>
<feature type="binding site" description="in other chain" evidence="9">
    <location>
        <begin position="49"/>
        <end position="51"/>
    </location>
    <ligand>
        <name>ATP</name>
        <dbReference type="ChEBI" id="CHEBI:30616"/>
        <note>ligand shared between dimeric partners</note>
    </ligand>
</feature>
<sequence length="350" mass="36754">MSQSDKIKLTSLSSKGGCGCKIGPADLAAVLRNLPAQEPNPQLLVGLDTSDDAGVYKLSDELALVQTVDFFTPIVDDPYAFGQVAAANAISDIYAMGGKPLTVLNIVAFPIHTLDKQILTDILRGAADKVKEAGATLVGGHSIDDKEPKFGLAVTGLVHPDKVRTNAGARPGDKLILTKPIGVGILTTSIKKDQLAEDEIDRVVRVMSMLNKTAAETMEPYDVHACTDVTGFGLLGHASEMAKGSGVGIRIAKGSVPTLPRVRELAEAGFVPGGTKNNYAHLEGSVTFAEELDQIDQWILCDAVTSGGLLIAVEPKQADALLGELRAAGVDAHQIGEATDEHPGHIRITV</sequence>
<keyword evidence="6 9" id="KW-0067">ATP-binding</keyword>
<comment type="catalytic activity">
    <reaction evidence="9">
        <text>hydrogenselenide + ATP + H2O = selenophosphate + AMP + phosphate + 2 H(+)</text>
        <dbReference type="Rhea" id="RHEA:18737"/>
        <dbReference type="ChEBI" id="CHEBI:15377"/>
        <dbReference type="ChEBI" id="CHEBI:15378"/>
        <dbReference type="ChEBI" id="CHEBI:16144"/>
        <dbReference type="ChEBI" id="CHEBI:29317"/>
        <dbReference type="ChEBI" id="CHEBI:30616"/>
        <dbReference type="ChEBI" id="CHEBI:43474"/>
        <dbReference type="ChEBI" id="CHEBI:456215"/>
        <dbReference type="EC" id="2.7.9.3"/>
    </reaction>
</comment>
<dbReference type="AlphaFoldDB" id="A0A927H4Z4"/>
<dbReference type="PANTHER" id="PTHR10256:SF0">
    <property type="entry name" value="INACTIVE SELENIDE, WATER DIKINASE-LIKE PROTEIN-RELATED"/>
    <property type="match status" value="1"/>
</dbReference>
<keyword evidence="2 9" id="KW-0808">Transferase</keyword>
<feature type="binding site" evidence="9">
    <location>
        <position position="52"/>
    </location>
    <ligand>
        <name>Mg(2+)</name>
        <dbReference type="ChEBI" id="CHEBI:18420"/>
    </ligand>
</feature>
<dbReference type="GO" id="GO:0005737">
    <property type="term" value="C:cytoplasm"/>
    <property type="evidence" value="ECO:0007669"/>
    <property type="project" value="TreeGrafter"/>
</dbReference>
<dbReference type="InterPro" id="IPR036676">
    <property type="entry name" value="PurM-like_C_sf"/>
</dbReference>
<evidence type="ECO:0000256" key="2">
    <source>
        <dbReference type="ARBA" id="ARBA00022679"/>
    </source>
</evidence>
<feature type="active site" evidence="9">
    <location>
        <position position="18"/>
    </location>
</feature>
<name>A0A927H4Z4_9BACL</name>
<dbReference type="GO" id="GO:0004756">
    <property type="term" value="F:selenide, water dikinase activity"/>
    <property type="evidence" value="ECO:0007669"/>
    <property type="project" value="UniProtKB-UniRule"/>
</dbReference>
<keyword evidence="7 9" id="KW-0460">Magnesium</keyword>
<evidence type="ECO:0000256" key="6">
    <source>
        <dbReference type="ARBA" id="ARBA00022840"/>
    </source>
</evidence>
<accession>A0A927H4Z4</accession>
<keyword evidence="8 9" id="KW-0711">Selenium</keyword>
<dbReference type="CDD" id="cd02195">
    <property type="entry name" value="SelD"/>
    <property type="match status" value="1"/>
</dbReference>
<dbReference type="InterPro" id="IPR004536">
    <property type="entry name" value="SPS/SelD"/>
</dbReference>
<dbReference type="Pfam" id="PF00586">
    <property type="entry name" value="AIRS"/>
    <property type="match status" value="1"/>
</dbReference>
<evidence type="ECO:0000256" key="9">
    <source>
        <dbReference type="HAMAP-Rule" id="MF_00625"/>
    </source>
</evidence>
<reference evidence="12" key="1">
    <citation type="submission" date="2020-09" db="EMBL/GenBank/DDBJ databases">
        <title>A novel bacterium of genus Paenibacillus, isolated from South China Sea.</title>
        <authorList>
            <person name="Huang H."/>
            <person name="Mo K."/>
            <person name="Hu Y."/>
        </authorList>
    </citation>
    <scope>NUCLEOTIDE SEQUENCE</scope>
    <source>
        <strain evidence="12">IB182493</strain>
    </source>
</reference>
<dbReference type="EMBL" id="JACXIY010000013">
    <property type="protein sequence ID" value="MBD2868936.1"/>
    <property type="molecule type" value="Genomic_DNA"/>
</dbReference>
<dbReference type="SUPFAM" id="SSF55326">
    <property type="entry name" value="PurM N-terminal domain-like"/>
    <property type="match status" value="1"/>
</dbReference>
<feature type="domain" description="PurM-like N-terminal" evidence="10">
    <location>
        <begin position="51"/>
        <end position="158"/>
    </location>
</feature>
<comment type="function">
    <text evidence="9">Synthesizes selenophosphate from selenide and ATP.</text>
</comment>
<dbReference type="NCBIfam" id="NF002098">
    <property type="entry name" value="PRK00943.1"/>
    <property type="match status" value="1"/>
</dbReference>
<keyword evidence="5 9" id="KW-0418">Kinase</keyword>
<evidence type="ECO:0000259" key="10">
    <source>
        <dbReference type="Pfam" id="PF00586"/>
    </source>
</evidence>
<feature type="binding site" evidence="9">
    <location>
        <position position="228"/>
    </location>
    <ligand>
        <name>Mg(2+)</name>
        <dbReference type="ChEBI" id="CHEBI:18420"/>
    </ligand>
</feature>
<dbReference type="SUPFAM" id="SSF56042">
    <property type="entry name" value="PurM C-terminal domain-like"/>
    <property type="match status" value="1"/>
</dbReference>
<evidence type="ECO:0000313" key="13">
    <source>
        <dbReference type="Proteomes" id="UP000632125"/>
    </source>
</evidence>
<evidence type="ECO:0000313" key="12">
    <source>
        <dbReference type="EMBL" id="MBD2868936.1"/>
    </source>
</evidence>
<organism evidence="12 13">
    <name type="scientific">Paenibacillus arenilitoris</name>
    <dbReference type="NCBI Taxonomy" id="2772299"/>
    <lineage>
        <taxon>Bacteria</taxon>
        <taxon>Bacillati</taxon>
        <taxon>Bacillota</taxon>
        <taxon>Bacilli</taxon>
        <taxon>Bacillales</taxon>
        <taxon>Paenibacillaceae</taxon>
        <taxon>Paenibacillus</taxon>
    </lineage>
</organism>
<gene>
    <name evidence="9 12" type="primary">selD</name>
    <name evidence="12" type="ORF">IDH41_10125</name>
</gene>
<protein>
    <recommendedName>
        <fullName evidence="9">Selenide, water dikinase</fullName>
        <ecNumber evidence="9">2.7.9.3</ecNumber>
    </recommendedName>
    <alternativeName>
        <fullName evidence="9">Selenium donor protein</fullName>
    </alternativeName>
    <alternativeName>
        <fullName evidence="9">Selenophosphate synthase</fullName>
    </alternativeName>
</protein>
<dbReference type="PIRSF" id="PIRSF036407">
    <property type="entry name" value="Selenphspht_syn"/>
    <property type="match status" value="1"/>
</dbReference>
<feature type="binding site" description="in other chain" evidence="9">
    <location>
        <position position="21"/>
    </location>
    <ligand>
        <name>ATP</name>
        <dbReference type="ChEBI" id="CHEBI:30616"/>
        <note>ligand shared between dimeric partners</note>
    </ligand>
</feature>
<comment type="caution">
    <text evidence="12">The sequence shown here is derived from an EMBL/GenBank/DDBJ whole genome shotgun (WGS) entry which is preliminary data.</text>
</comment>
<dbReference type="Pfam" id="PF02769">
    <property type="entry name" value="AIRS_C"/>
    <property type="match status" value="1"/>
</dbReference>
<feature type="binding site" description="in other chain" evidence="9">
    <location>
        <position position="92"/>
    </location>
    <ligand>
        <name>ATP</name>
        <dbReference type="ChEBI" id="CHEBI:30616"/>
        <note>ligand shared between dimeric partners</note>
    </ligand>
</feature>
<dbReference type="GO" id="GO:0005524">
    <property type="term" value="F:ATP binding"/>
    <property type="evidence" value="ECO:0007669"/>
    <property type="project" value="UniProtKB-UniRule"/>
</dbReference>
<evidence type="ECO:0000256" key="8">
    <source>
        <dbReference type="ARBA" id="ARBA00023266"/>
    </source>
</evidence>
<keyword evidence="3 9" id="KW-0479">Metal-binding</keyword>
<dbReference type="RefSeq" id="WP_190860650.1">
    <property type="nucleotide sequence ID" value="NZ_JACXIY010000013.1"/>
</dbReference>
<keyword evidence="13" id="KW-1185">Reference proteome</keyword>
<keyword evidence="4 9" id="KW-0547">Nucleotide-binding</keyword>
<dbReference type="FunFam" id="3.30.1330.10:FF:000003">
    <property type="entry name" value="Selenide, water dikinase"/>
    <property type="match status" value="1"/>
</dbReference>
<dbReference type="GO" id="GO:0016260">
    <property type="term" value="P:selenocysteine biosynthetic process"/>
    <property type="evidence" value="ECO:0007669"/>
    <property type="project" value="InterPro"/>
</dbReference>
<dbReference type="PANTHER" id="PTHR10256">
    <property type="entry name" value="SELENIDE, WATER DIKINASE"/>
    <property type="match status" value="1"/>
</dbReference>
<comment type="subunit">
    <text evidence="9">Homodimer.</text>
</comment>
<dbReference type="Gene3D" id="3.30.1330.10">
    <property type="entry name" value="PurM-like, N-terminal domain"/>
    <property type="match status" value="1"/>
</dbReference>
<dbReference type="Proteomes" id="UP000632125">
    <property type="component" value="Unassembled WGS sequence"/>
</dbReference>
<feature type="site" description="Important for catalytic activity" evidence="9">
    <location>
        <position position="21"/>
    </location>
</feature>
<dbReference type="InterPro" id="IPR023061">
    <property type="entry name" value="SelD_I"/>
</dbReference>
<comment type="similarity">
    <text evidence="1 9">Belongs to the selenophosphate synthase 1 family. Class I subfamily.</text>
</comment>
<dbReference type="FunFam" id="3.90.650.10:FF:000004">
    <property type="entry name" value="Selenide, water dikinase"/>
    <property type="match status" value="1"/>
</dbReference>
<dbReference type="EC" id="2.7.9.3" evidence="9"/>
<evidence type="ECO:0000256" key="7">
    <source>
        <dbReference type="ARBA" id="ARBA00022842"/>
    </source>
</evidence>
<evidence type="ECO:0000256" key="4">
    <source>
        <dbReference type="ARBA" id="ARBA00022741"/>
    </source>
</evidence>